<dbReference type="AlphaFoldDB" id="A0A9N7UGB0"/>
<reference evidence="2" key="1">
    <citation type="submission" date="2020-03" db="EMBL/GenBank/DDBJ databases">
        <authorList>
            <person name="Weist P."/>
        </authorList>
    </citation>
    <scope>NUCLEOTIDE SEQUENCE</scope>
</reference>
<comment type="caution">
    <text evidence="2">The sequence shown here is derived from an EMBL/GenBank/DDBJ whole genome shotgun (WGS) entry which is preliminary data.</text>
</comment>
<keyword evidence="1" id="KW-0732">Signal</keyword>
<evidence type="ECO:0000313" key="3">
    <source>
        <dbReference type="Proteomes" id="UP001153269"/>
    </source>
</evidence>
<evidence type="ECO:0000256" key="1">
    <source>
        <dbReference type="SAM" id="SignalP"/>
    </source>
</evidence>
<sequence length="109" mass="11824">MSPYSSLLHLLHLDPLCSTWPLPTPPAPPDSSLPHLAPPYSYWLLSTPPGSSIVHLVPPYSTWPLPSPPGPSLLHLAPPYSTVCTCPPTMPTHHVVFKPCSCILSSRPF</sequence>
<proteinExistence type="predicted"/>
<evidence type="ECO:0000313" key="2">
    <source>
        <dbReference type="EMBL" id="CAB1429686.1"/>
    </source>
</evidence>
<protein>
    <submittedName>
        <fullName evidence="2">Uncharacterized protein</fullName>
    </submittedName>
</protein>
<feature type="signal peptide" evidence="1">
    <location>
        <begin position="1"/>
        <end position="19"/>
    </location>
</feature>
<gene>
    <name evidence="2" type="ORF">PLEPLA_LOCUS17666</name>
</gene>
<accession>A0A9N7UGB0</accession>
<name>A0A9N7UGB0_PLEPL</name>
<dbReference type="EMBL" id="CADEAL010001161">
    <property type="protein sequence ID" value="CAB1429686.1"/>
    <property type="molecule type" value="Genomic_DNA"/>
</dbReference>
<feature type="chain" id="PRO_5040227833" evidence="1">
    <location>
        <begin position="20"/>
        <end position="109"/>
    </location>
</feature>
<organism evidence="2 3">
    <name type="scientific">Pleuronectes platessa</name>
    <name type="common">European plaice</name>
    <dbReference type="NCBI Taxonomy" id="8262"/>
    <lineage>
        <taxon>Eukaryota</taxon>
        <taxon>Metazoa</taxon>
        <taxon>Chordata</taxon>
        <taxon>Craniata</taxon>
        <taxon>Vertebrata</taxon>
        <taxon>Euteleostomi</taxon>
        <taxon>Actinopterygii</taxon>
        <taxon>Neopterygii</taxon>
        <taxon>Teleostei</taxon>
        <taxon>Neoteleostei</taxon>
        <taxon>Acanthomorphata</taxon>
        <taxon>Carangaria</taxon>
        <taxon>Pleuronectiformes</taxon>
        <taxon>Pleuronectoidei</taxon>
        <taxon>Pleuronectidae</taxon>
        <taxon>Pleuronectes</taxon>
    </lineage>
</organism>
<dbReference type="Proteomes" id="UP001153269">
    <property type="component" value="Unassembled WGS sequence"/>
</dbReference>
<keyword evidence="3" id="KW-1185">Reference proteome</keyword>